<keyword evidence="14" id="KW-1185">Reference proteome</keyword>
<comment type="subcellular location">
    <subcellularLocation>
        <location evidence="10">Nucleus</location>
    </subcellularLocation>
    <subcellularLocation>
        <location evidence="10">Chromosome</location>
    </subcellularLocation>
</comment>
<dbReference type="PRINTS" id="PR00887">
    <property type="entry name" value="SSRCOGNITION"/>
</dbReference>
<dbReference type="Pfam" id="PF08512">
    <property type="entry name" value="Rttp106-like_middle"/>
    <property type="match status" value="1"/>
</dbReference>
<dbReference type="SUPFAM" id="SSF50729">
    <property type="entry name" value="PH domain-like"/>
    <property type="match status" value="1"/>
</dbReference>
<evidence type="ECO:0000256" key="7">
    <source>
        <dbReference type="ARBA" id="ARBA00023163"/>
    </source>
</evidence>
<dbReference type="GO" id="GO:0006260">
    <property type="term" value="P:DNA replication"/>
    <property type="evidence" value="ECO:0007669"/>
    <property type="project" value="UniProtKB-KW"/>
</dbReference>
<proteinExistence type="inferred from homology"/>
<dbReference type="EMBL" id="JADGJD010000938">
    <property type="protein sequence ID" value="KAJ3047571.1"/>
    <property type="molecule type" value="Genomic_DNA"/>
</dbReference>
<feature type="region of interest" description="Disordered" evidence="11">
    <location>
        <begin position="41"/>
        <end position="63"/>
    </location>
</feature>
<dbReference type="GO" id="GO:0006281">
    <property type="term" value="P:DNA repair"/>
    <property type="evidence" value="ECO:0007669"/>
    <property type="project" value="UniProtKB-KW"/>
</dbReference>
<dbReference type="Gene3D" id="2.30.29.30">
    <property type="entry name" value="Pleckstrin-homology domain (PH domain)/Phosphotyrosine-binding domain (PTB)"/>
    <property type="match status" value="1"/>
</dbReference>
<dbReference type="PANTHER" id="PTHR45849">
    <property type="entry name" value="FACT COMPLEX SUBUNIT SSRP1"/>
    <property type="match status" value="1"/>
</dbReference>
<evidence type="ECO:0000256" key="5">
    <source>
        <dbReference type="ARBA" id="ARBA00022763"/>
    </source>
</evidence>
<comment type="caution">
    <text evidence="13">The sequence shown here is derived from an EMBL/GenBank/DDBJ whole genome shotgun (WGS) entry which is preliminary data.</text>
</comment>
<comment type="similarity">
    <text evidence="2 10">Belongs to the SSRP1 family.</text>
</comment>
<keyword evidence="7 10" id="KW-0804">Transcription</keyword>
<evidence type="ECO:0000256" key="3">
    <source>
        <dbReference type="ARBA" id="ARBA00022454"/>
    </source>
</evidence>
<dbReference type="AlphaFoldDB" id="A0AAD5SEE4"/>
<evidence type="ECO:0000256" key="4">
    <source>
        <dbReference type="ARBA" id="ARBA00022705"/>
    </source>
</evidence>
<keyword evidence="9 10" id="KW-0539">Nucleus</keyword>
<evidence type="ECO:0000259" key="12">
    <source>
        <dbReference type="SMART" id="SM01287"/>
    </source>
</evidence>
<gene>
    <name evidence="13" type="ORF">HK097_011422</name>
</gene>
<dbReference type="Proteomes" id="UP001212841">
    <property type="component" value="Unassembled WGS sequence"/>
</dbReference>
<protein>
    <recommendedName>
        <fullName evidence="10">FACT complex subunit POB3</fullName>
    </recommendedName>
</protein>
<dbReference type="GO" id="GO:0005634">
    <property type="term" value="C:nucleus"/>
    <property type="evidence" value="ECO:0007669"/>
    <property type="project" value="UniProtKB-SubCell"/>
</dbReference>
<evidence type="ECO:0000256" key="1">
    <source>
        <dbReference type="ARBA" id="ARBA00006159"/>
    </source>
</evidence>
<keyword evidence="5 10" id="KW-0227">DNA damage</keyword>
<sequence length="304" mass="33566">MTTKTDEFAGLPPALKADIVRTISRYPDTANTFTKLYKHFTTSSDSQPPAKKRKLENGNGADSVGSEGLGELLYTLQDISIQSPARKKLDINIHTVGVTLTGKGGSTEFTITKTSLKHLLCLPTPNKTKPHYTICLLSDNGEHLIFGFDDKGSNLRLLDQTDKSSVVLDKSVSAKEKITAALGTLLKRGAAWEEPDKRLYAKCGKKYPFLSCYVKAKEGHLYFLTTGLFFGYKKPIIHIPHEDLCKLDIMGVTGRTFNFVLETNNGESHEFAMIEAADQNVVSAFMTHCHDLALKRVHEEGGEV</sequence>
<evidence type="ECO:0000256" key="9">
    <source>
        <dbReference type="ARBA" id="ARBA00023242"/>
    </source>
</evidence>
<dbReference type="GO" id="GO:0005694">
    <property type="term" value="C:chromosome"/>
    <property type="evidence" value="ECO:0007669"/>
    <property type="project" value="UniProtKB-SubCell"/>
</dbReference>
<keyword evidence="3 10" id="KW-0158">Chromosome</keyword>
<keyword evidence="4 10" id="KW-0235">DNA replication</keyword>
<dbReference type="PANTHER" id="PTHR45849:SF3">
    <property type="entry name" value="HISTONE CHAPERONE RTT106"/>
    <property type="match status" value="1"/>
</dbReference>
<dbReference type="GO" id="GO:0031491">
    <property type="term" value="F:nucleosome binding"/>
    <property type="evidence" value="ECO:0007669"/>
    <property type="project" value="TreeGrafter"/>
</dbReference>
<comment type="function">
    <text evidence="10">Component of the FACT complex, a general chromatin factor that acts to reorganize nucleosomes. The FACT complex is involved in multiple processes that require DNA as a template such as mRNA elongation, DNA replication and DNA repair. During transcription elongation the FACT complex acts as a histone chaperone that both destabilizes and restores nucleosomal structure. It facilitates the passage of RNA polymerase II and transcription by promoting the dissociation of one histone H2A-H2B dimer from the nucleosome, then subsequently promotes the reestablishment of the nucleosome following the passage of RNA polymerase II.</text>
</comment>
<keyword evidence="8 10" id="KW-0234">DNA repair</keyword>
<keyword evidence="6 10" id="KW-0805">Transcription regulation</keyword>
<feature type="non-terminal residue" evidence="13">
    <location>
        <position position="304"/>
    </location>
</feature>
<evidence type="ECO:0000256" key="6">
    <source>
        <dbReference type="ARBA" id="ARBA00023015"/>
    </source>
</evidence>
<dbReference type="InterPro" id="IPR000969">
    <property type="entry name" value="SSRP1/POB3"/>
</dbReference>
<evidence type="ECO:0000256" key="11">
    <source>
        <dbReference type="SAM" id="MobiDB-lite"/>
    </source>
</evidence>
<evidence type="ECO:0000313" key="13">
    <source>
        <dbReference type="EMBL" id="KAJ3047571.1"/>
    </source>
</evidence>
<accession>A0AAD5SEE4</accession>
<name>A0AAD5SEE4_9FUNG</name>
<evidence type="ECO:0000256" key="8">
    <source>
        <dbReference type="ARBA" id="ARBA00023204"/>
    </source>
</evidence>
<dbReference type="GO" id="GO:0042393">
    <property type="term" value="F:histone binding"/>
    <property type="evidence" value="ECO:0007669"/>
    <property type="project" value="TreeGrafter"/>
</dbReference>
<evidence type="ECO:0000256" key="10">
    <source>
        <dbReference type="RuleBase" id="RU364013"/>
    </source>
</evidence>
<evidence type="ECO:0000313" key="14">
    <source>
        <dbReference type="Proteomes" id="UP001212841"/>
    </source>
</evidence>
<reference evidence="13" key="1">
    <citation type="submission" date="2020-05" db="EMBL/GenBank/DDBJ databases">
        <title>Phylogenomic resolution of chytrid fungi.</title>
        <authorList>
            <person name="Stajich J.E."/>
            <person name="Amses K."/>
            <person name="Simmons R."/>
            <person name="Seto K."/>
            <person name="Myers J."/>
            <person name="Bonds A."/>
            <person name="Quandt C.A."/>
            <person name="Barry K."/>
            <person name="Liu P."/>
            <person name="Grigoriev I."/>
            <person name="Longcore J.E."/>
            <person name="James T.Y."/>
        </authorList>
    </citation>
    <scope>NUCLEOTIDE SEQUENCE</scope>
    <source>
        <strain evidence="13">JEL0318</strain>
    </source>
</reference>
<comment type="similarity">
    <text evidence="1">Belongs to the RTT106 family.</text>
</comment>
<dbReference type="SMART" id="SM01287">
    <property type="entry name" value="Rtt106"/>
    <property type="match status" value="1"/>
</dbReference>
<feature type="domain" description="Histone chaperone RTT106/FACT complex subunit SPT16-like middle" evidence="12">
    <location>
        <begin position="207"/>
        <end position="292"/>
    </location>
</feature>
<dbReference type="InterPro" id="IPR011993">
    <property type="entry name" value="PH-like_dom_sf"/>
</dbReference>
<dbReference type="InterPro" id="IPR013719">
    <property type="entry name" value="RTT106/SPT16-like_middle_dom"/>
</dbReference>
<dbReference type="GO" id="GO:0003677">
    <property type="term" value="F:DNA binding"/>
    <property type="evidence" value="ECO:0007669"/>
    <property type="project" value="InterPro"/>
</dbReference>
<dbReference type="Gene3D" id="2.30.29.120">
    <property type="match status" value="1"/>
</dbReference>
<evidence type="ECO:0000256" key="2">
    <source>
        <dbReference type="ARBA" id="ARBA00010060"/>
    </source>
</evidence>
<organism evidence="13 14">
    <name type="scientific">Rhizophlyctis rosea</name>
    <dbReference type="NCBI Taxonomy" id="64517"/>
    <lineage>
        <taxon>Eukaryota</taxon>
        <taxon>Fungi</taxon>
        <taxon>Fungi incertae sedis</taxon>
        <taxon>Chytridiomycota</taxon>
        <taxon>Chytridiomycota incertae sedis</taxon>
        <taxon>Chytridiomycetes</taxon>
        <taxon>Rhizophlyctidales</taxon>
        <taxon>Rhizophlyctidaceae</taxon>
        <taxon>Rhizophlyctis</taxon>
    </lineage>
</organism>
<dbReference type="InterPro" id="IPR050454">
    <property type="entry name" value="RTT106/SSRP1_HistChap/FACT"/>
</dbReference>